<name>A0A0U1P3K1_9BACI</name>
<dbReference type="PANTHER" id="PTHR36930">
    <property type="entry name" value="METAL-SULFUR CLUSTER BIOSYNTHESIS PROTEINS YUAD-RELATED"/>
    <property type="match status" value="1"/>
</dbReference>
<dbReference type="Gene3D" id="2.40.33.20">
    <property type="entry name" value="PK beta-barrel domain-like"/>
    <property type="match status" value="1"/>
</dbReference>
<dbReference type="STRING" id="1499688.BN000_04870"/>
<dbReference type="PROSITE" id="PS51340">
    <property type="entry name" value="MOSC"/>
    <property type="match status" value="1"/>
</dbReference>
<evidence type="ECO:0000313" key="2">
    <source>
        <dbReference type="EMBL" id="CRK84820.1"/>
    </source>
</evidence>
<dbReference type="SUPFAM" id="SSF50800">
    <property type="entry name" value="PK beta-barrel domain-like"/>
    <property type="match status" value="1"/>
</dbReference>
<dbReference type="InterPro" id="IPR052716">
    <property type="entry name" value="MOSC_domain"/>
</dbReference>
<reference evidence="3" key="1">
    <citation type="submission" date="2015-05" db="EMBL/GenBank/DDBJ databases">
        <authorList>
            <person name="Urmite Genomes"/>
        </authorList>
    </citation>
    <scope>NUCLEOTIDE SEQUENCE [LARGE SCALE GENOMIC DNA]</scope>
    <source>
        <strain evidence="3">LF1</strain>
    </source>
</reference>
<sequence length="188" mass="20795">MFDEKKESLILGTVIAVSLSKKHTFSKENQETIKLVKGLGVEGDAHFGSTVKHRSRVAQNPNQPNLRQVHLIQNELFEELTDRFNIKPGQLGENITTVGINLLELPTDTILSIGESAIIKVTGLRNPCTQIDNFKPGLLKAVLDKDSDGNLIRKAGIMGVILQSGEVKPGDTIRTELPHRPFKKLERV</sequence>
<feature type="domain" description="MOSC" evidence="1">
    <location>
        <begin position="28"/>
        <end position="176"/>
    </location>
</feature>
<protein>
    <submittedName>
        <fullName evidence="2">MOSC domain containing protein</fullName>
    </submittedName>
</protein>
<keyword evidence="3" id="KW-1185">Reference proteome</keyword>
<evidence type="ECO:0000259" key="1">
    <source>
        <dbReference type="PROSITE" id="PS51340"/>
    </source>
</evidence>
<dbReference type="RefSeq" id="WP_090639132.1">
    <property type="nucleotide sequence ID" value="NZ_CVRB01000005.1"/>
</dbReference>
<accession>A0A0U1P3K1</accession>
<dbReference type="Proteomes" id="UP000199087">
    <property type="component" value="Unassembled WGS sequence"/>
</dbReference>
<gene>
    <name evidence="2" type="ORF">BN000_04870</name>
</gene>
<evidence type="ECO:0000313" key="3">
    <source>
        <dbReference type="Proteomes" id="UP000199087"/>
    </source>
</evidence>
<dbReference type="GO" id="GO:0003824">
    <property type="term" value="F:catalytic activity"/>
    <property type="evidence" value="ECO:0007669"/>
    <property type="project" value="InterPro"/>
</dbReference>
<dbReference type="GO" id="GO:0030170">
    <property type="term" value="F:pyridoxal phosphate binding"/>
    <property type="evidence" value="ECO:0007669"/>
    <property type="project" value="InterPro"/>
</dbReference>
<dbReference type="InterPro" id="IPR011037">
    <property type="entry name" value="Pyrv_Knase-like_insert_dom_sf"/>
</dbReference>
<dbReference type="OrthoDB" id="9789048at2"/>
<dbReference type="EMBL" id="CVRB01000005">
    <property type="protein sequence ID" value="CRK84820.1"/>
    <property type="molecule type" value="Genomic_DNA"/>
</dbReference>
<dbReference type="InterPro" id="IPR005302">
    <property type="entry name" value="MoCF_Sase_C"/>
</dbReference>
<organism evidence="2 3">
    <name type="scientific">Neobacillus massiliamazoniensis</name>
    <dbReference type="NCBI Taxonomy" id="1499688"/>
    <lineage>
        <taxon>Bacteria</taxon>
        <taxon>Bacillati</taxon>
        <taxon>Bacillota</taxon>
        <taxon>Bacilli</taxon>
        <taxon>Bacillales</taxon>
        <taxon>Bacillaceae</taxon>
        <taxon>Neobacillus</taxon>
    </lineage>
</organism>
<dbReference type="Pfam" id="PF03473">
    <property type="entry name" value="MOSC"/>
    <property type="match status" value="1"/>
</dbReference>
<dbReference type="AlphaFoldDB" id="A0A0U1P3K1"/>
<proteinExistence type="predicted"/>
<dbReference type="GO" id="GO:0030151">
    <property type="term" value="F:molybdenum ion binding"/>
    <property type="evidence" value="ECO:0007669"/>
    <property type="project" value="InterPro"/>
</dbReference>
<dbReference type="PANTHER" id="PTHR36930:SF1">
    <property type="entry name" value="MOSC DOMAIN-CONTAINING PROTEIN"/>
    <property type="match status" value="1"/>
</dbReference>